<reference evidence="3 4" key="1">
    <citation type="submission" date="2021-02" db="EMBL/GenBank/DDBJ databases">
        <title>A novel species of genus Amphritea isolated from a fishpond in China.</title>
        <authorList>
            <person name="Lu H."/>
        </authorList>
    </citation>
    <scope>NUCLEOTIDE SEQUENCE [LARGE SCALE GENOMIC DNA]</scope>
    <source>
        <strain evidence="3 4">RP18W</strain>
    </source>
</reference>
<dbReference type="SUPFAM" id="SSF47598">
    <property type="entry name" value="Ribbon-helix-helix"/>
    <property type="match status" value="1"/>
</dbReference>
<keyword evidence="4" id="KW-1185">Reference proteome</keyword>
<dbReference type="Proteomes" id="UP000760472">
    <property type="component" value="Unassembled WGS sequence"/>
</dbReference>
<protein>
    <submittedName>
        <fullName evidence="3">DUF1778 domain-containing protein</fullName>
    </submittedName>
</protein>
<sequence>MTTTIERKSERITARVAPTALEKIEYAASIQGATVNQFLVSSALETAESIIEHERRITLSKAEAQKFMSILARSPQPNQKLKAAFQSFQEDSLNVERKD</sequence>
<evidence type="ECO:0000256" key="1">
    <source>
        <dbReference type="ARBA" id="ARBA00022649"/>
    </source>
</evidence>
<name>A0ABS2W330_9GAMM</name>
<evidence type="ECO:0000313" key="3">
    <source>
        <dbReference type="EMBL" id="MBN0986118.1"/>
    </source>
</evidence>
<evidence type="ECO:0000313" key="4">
    <source>
        <dbReference type="Proteomes" id="UP000760472"/>
    </source>
</evidence>
<comment type="similarity">
    <text evidence="2">Belongs to the TacA antitoxin family.</text>
</comment>
<dbReference type="Pfam" id="PF08681">
    <property type="entry name" value="TacA1"/>
    <property type="match status" value="1"/>
</dbReference>
<keyword evidence="1" id="KW-1277">Toxin-antitoxin system</keyword>
<dbReference type="InterPro" id="IPR014795">
    <property type="entry name" value="TacA_1-like"/>
</dbReference>
<dbReference type="Gene3D" id="1.20.5.780">
    <property type="entry name" value="Single helix bin"/>
    <property type="match status" value="1"/>
</dbReference>
<evidence type="ECO:0000256" key="2">
    <source>
        <dbReference type="ARBA" id="ARBA00049988"/>
    </source>
</evidence>
<dbReference type="PANTHER" id="PTHR35401:SF2">
    <property type="entry name" value="ABC-TYPE TRANSPORT SYSTEM"/>
    <property type="match status" value="1"/>
</dbReference>
<gene>
    <name evidence="3" type="ORF">JW498_01955</name>
</gene>
<accession>A0ABS2W330</accession>
<dbReference type="PANTHER" id="PTHR35401">
    <property type="entry name" value="COPG FAMILY HELIX-TURN-HELIX PROTEIN-RELATED-RELATED"/>
    <property type="match status" value="1"/>
</dbReference>
<dbReference type="EMBL" id="JAFFZP010000002">
    <property type="protein sequence ID" value="MBN0986118.1"/>
    <property type="molecule type" value="Genomic_DNA"/>
</dbReference>
<comment type="caution">
    <text evidence="3">The sequence shown here is derived from an EMBL/GenBank/DDBJ whole genome shotgun (WGS) entry which is preliminary data.</text>
</comment>
<dbReference type="InterPro" id="IPR010985">
    <property type="entry name" value="Ribbon_hlx_hlx"/>
</dbReference>
<proteinExistence type="inferred from homology"/>
<dbReference type="RefSeq" id="WP_205210983.1">
    <property type="nucleotide sequence ID" value="NZ_JAFFZO010000020.1"/>
</dbReference>
<organism evidence="3 4">
    <name type="scientific">Amphritea pacifica</name>
    <dbReference type="NCBI Taxonomy" id="2811233"/>
    <lineage>
        <taxon>Bacteria</taxon>
        <taxon>Pseudomonadati</taxon>
        <taxon>Pseudomonadota</taxon>
        <taxon>Gammaproteobacteria</taxon>
        <taxon>Oceanospirillales</taxon>
        <taxon>Oceanospirillaceae</taxon>
        <taxon>Amphritea</taxon>
    </lineage>
</organism>